<protein>
    <submittedName>
        <fullName evidence="10">Rhomboid family intramembrane serine protease</fullName>
    </submittedName>
</protein>
<proteinExistence type="inferred from homology"/>
<feature type="compositionally biased region" description="Basic and acidic residues" evidence="7">
    <location>
        <begin position="1"/>
        <end position="21"/>
    </location>
</feature>
<evidence type="ECO:0000259" key="9">
    <source>
        <dbReference type="Pfam" id="PF01694"/>
    </source>
</evidence>
<dbReference type="AlphaFoldDB" id="A0A846XJ73"/>
<evidence type="ECO:0000256" key="7">
    <source>
        <dbReference type="SAM" id="MobiDB-lite"/>
    </source>
</evidence>
<evidence type="ECO:0000256" key="3">
    <source>
        <dbReference type="ARBA" id="ARBA00022692"/>
    </source>
</evidence>
<dbReference type="Proteomes" id="UP000565715">
    <property type="component" value="Unassembled WGS sequence"/>
</dbReference>
<reference evidence="10 11" key="1">
    <citation type="submission" date="2020-04" db="EMBL/GenBank/DDBJ databases">
        <title>MicrobeNet Type strains.</title>
        <authorList>
            <person name="Nicholson A.C."/>
        </authorList>
    </citation>
    <scope>NUCLEOTIDE SEQUENCE [LARGE SCALE GENOMIC DNA]</scope>
    <source>
        <strain evidence="10 11">DSM 45078</strain>
    </source>
</reference>
<keyword evidence="3 8" id="KW-0812">Transmembrane</keyword>
<dbReference type="PANTHER" id="PTHR43731">
    <property type="entry name" value="RHOMBOID PROTEASE"/>
    <property type="match status" value="1"/>
</dbReference>
<comment type="similarity">
    <text evidence="2">Belongs to the peptidase S54 family.</text>
</comment>
<feature type="transmembrane region" description="Helical" evidence="8">
    <location>
        <begin position="299"/>
        <end position="321"/>
    </location>
</feature>
<keyword evidence="10" id="KW-0645">Protease</keyword>
<dbReference type="InterPro" id="IPR022764">
    <property type="entry name" value="Peptidase_S54_rhomboid_dom"/>
</dbReference>
<dbReference type="InterPro" id="IPR050925">
    <property type="entry name" value="Rhomboid_protease_S54"/>
</dbReference>
<evidence type="ECO:0000256" key="5">
    <source>
        <dbReference type="ARBA" id="ARBA00022989"/>
    </source>
</evidence>
<dbReference type="PANTHER" id="PTHR43731:SF14">
    <property type="entry name" value="PRESENILIN-ASSOCIATED RHOMBOID-LIKE PROTEIN, MITOCHONDRIAL"/>
    <property type="match status" value="1"/>
</dbReference>
<dbReference type="GO" id="GO:0016020">
    <property type="term" value="C:membrane"/>
    <property type="evidence" value="ECO:0007669"/>
    <property type="project" value="UniProtKB-SubCell"/>
</dbReference>
<feature type="transmembrane region" description="Helical" evidence="8">
    <location>
        <begin position="244"/>
        <end position="264"/>
    </location>
</feature>
<evidence type="ECO:0000256" key="8">
    <source>
        <dbReference type="SAM" id="Phobius"/>
    </source>
</evidence>
<evidence type="ECO:0000256" key="1">
    <source>
        <dbReference type="ARBA" id="ARBA00004141"/>
    </source>
</evidence>
<dbReference type="InterPro" id="IPR035952">
    <property type="entry name" value="Rhomboid-like_sf"/>
</dbReference>
<evidence type="ECO:0000256" key="4">
    <source>
        <dbReference type="ARBA" id="ARBA00022801"/>
    </source>
</evidence>
<feature type="transmembrane region" description="Helical" evidence="8">
    <location>
        <begin position="105"/>
        <end position="123"/>
    </location>
</feature>
<dbReference type="EMBL" id="JAAXOO010000006">
    <property type="protein sequence ID" value="NKY36268.1"/>
    <property type="molecule type" value="Genomic_DNA"/>
</dbReference>
<feature type="domain" description="Peptidase S54 rhomboid" evidence="9">
    <location>
        <begin position="151"/>
        <end position="278"/>
    </location>
</feature>
<comment type="caution">
    <text evidence="10">The sequence shown here is derived from an EMBL/GenBank/DDBJ whole genome shotgun (WGS) entry which is preliminary data.</text>
</comment>
<sequence>MARWGGERDTSYRAGRTRPDHSAVLGPGFPVNPQQSSPPAQVCVRHTDRPTGLSCTRCGRPACPECLRPASVGQHCVDCVRADQRSTRKVRTASGAVAARSATPFVTYVLIALNVVVYAITAAQSRSLMANERGSALFIDWVMYPPAVAAGEWFRVVGSGFLHYGLIHLLLNMFALYIVGRDIEPVLGRARYLAVYLISLFGGSAAVMFLAQDNLTAGASGAVYGLFGAVTVILLRLRQNPNSMLILIGINVFISFSLPGISLWGHLGGLAAGTLATLGVMFLPGWLRARTPEQVRTVGVIALVVLASATLALIGAAAMFLG</sequence>
<feature type="transmembrane region" description="Helical" evidence="8">
    <location>
        <begin position="161"/>
        <end position="180"/>
    </location>
</feature>
<keyword evidence="11" id="KW-1185">Reference proteome</keyword>
<feature type="transmembrane region" description="Helical" evidence="8">
    <location>
        <begin position="217"/>
        <end position="237"/>
    </location>
</feature>
<feature type="transmembrane region" description="Helical" evidence="8">
    <location>
        <begin position="192"/>
        <end position="211"/>
    </location>
</feature>
<dbReference type="Gene3D" id="1.20.1540.10">
    <property type="entry name" value="Rhomboid-like"/>
    <property type="match status" value="1"/>
</dbReference>
<dbReference type="SUPFAM" id="SSF144091">
    <property type="entry name" value="Rhomboid-like"/>
    <property type="match status" value="1"/>
</dbReference>
<evidence type="ECO:0000256" key="2">
    <source>
        <dbReference type="ARBA" id="ARBA00009045"/>
    </source>
</evidence>
<accession>A0A846XJ73</accession>
<dbReference type="GO" id="GO:0006508">
    <property type="term" value="P:proteolysis"/>
    <property type="evidence" value="ECO:0007669"/>
    <property type="project" value="UniProtKB-KW"/>
</dbReference>
<dbReference type="Pfam" id="PF01694">
    <property type="entry name" value="Rhomboid"/>
    <property type="match status" value="1"/>
</dbReference>
<evidence type="ECO:0000313" key="11">
    <source>
        <dbReference type="Proteomes" id="UP000565715"/>
    </source>
</evidence>
<feature type="region of interest" description="Disordered" evidence="7">
    <location>
        <begin position="1"/>
        <end position="42"/>
    </location>
</feature>
<comment type="subcellular location">
    <subcellularLocation>
        <location evidence="1">Membrane</location>
        <topology evidence="1">Multi-pass membrane protein</topology>
    </subcellularLocation>
</comment>
<keyword evidence="6 8" id="KW-0472">Membrane</keyword>
<evidence type="ECO:0000313" key="10">
    <source>
        <dbReference type="EMBL" id="NKY36268.1"/>
    </source>
</evidence>
<organism evidence="10 11">
    <name type="scientific">Nocardia speluncae</name>
    <dbReference type="NCBI Taxonomy" id="419477"/>
    <lineage>
        <taxon>Bacteria</taxon>
        <taxon>Bacillati</taxon>
        <taxon>Actinomycetota</taxon>
        <taxon>Actinomycetes</taxon>
        <taxon>Mycobacteriales</taxon>
        <taxon>Nocardiaceae</taxon>
        <taxon>Nocardia</taxon>
    </lineage>
</organism>
<feature type="transmembrane region" description="Helical" evidence="8">
    <location>
        <begin position="270"/>
        <end position="287"/>
    </location>
</feature>
<keyword evidence="5 8" id="KW-1133">Transmembrane helix</keyword>
<name>A0A846XJ73_9NOCA</name>
<gene>
    <name evidence="10" type="ORF">HGA13_24830</name>
</gene>
<evidence type="ECO:0000256" key="6">
    <source>
        <dbReference type="ARBA" id="ARBA00023136"/>
    </source>
</evidence>
<dbReference type="GO" id="GO:0004252">
    <property type="term" value="F:serine-type endopeptidase activity"/>
    <property type="evidence" value="ECO:0007669"/>
    <property type="project" value="InterPro"/>
</dbReference>
<keyword evidence="4" id="KW-0378">Hydrolase</keyword>